<proteinExistence type="predicted"/>
<reference evidence="1" key="1">
    <citation type="submission" date="2020-02" db="EMBL/GenBank/DDBJ databases">
        <title>Delineation of the pyrene-degrading pathway in Roseobacter clade bacteria by genomic analysis.</title>
        <authorList>
            <person name="Zhou H."/>
            <person name="Wang H."/>
        </authorList>
    </citation>
    <scope>NUCLEOTIDE SEQUENCE</scope>
    <source>
        <strain evidence="1">PrR005</strain>
    </source>
</reference>
<accession>A0A6B2NK20</accession>
<sequence length="247" mass="26278">MAAAATLFTAHGLAADEVSLKVTEQLAIKGAPIPYSMVLRLDDVSPTRMSVGAYLDLRGFQAQAPALLSSVLQEDCKQKFAVAISDVSAKADTVSVRGQFQAKFFGCNTKDPKVHYRRFLLFGQNVNFQATARTVVTHPCMRASLVDLQLDPLGLLGGAADLFGLTELAERLIVEKAEEVLSDHPVCPKLPPEIASLEPRYTSGGIREIGAGGLGASLSGSVNTSAATILDLVRVMKDRGILGPQNQ</sequence>
<protein>
    <submittedName>
        <fullName evidence="1">Uncharacterized protein</fullName>
    </submittedName>
</protein>
<gene>
    <name evidence="1" type="ORF">G0P99_05840</name>
</gene>
<comment type="caution">
    <text evidence="1">The sequence shown here is derived from an EMBL/GenBank/DDBJ whole genome shotgun (WGS) entry which is preliminary data.</text>
</comment>
<dbReference type="AlphaFoldDB" id="A0A6B2NK20"/>
<name>A0A6B2NK20_9RHOB</name>
<organism evidence="1">
    <name type="scientific">Ruegeria sp. PrR005</name>
    <dbReference type="NCBI Taxonomy" id="2706882"/>
    <lineage>
        <taxon>Bacteria</taxon>
        <taxon>Pseudomonadati</taxon>
        <taxon>Pseudomonadota</taxon>
        <taxon>Alphaproteobacteria</taxon>
        <taxon>Rhodobacterales</taxon>
        <taxon>Roseobacteraceae</taxon>
        <taxon>Ruegeria</taxon>
    </lineage>
</organism>
<evidence type="ECO:0000313" key="1">
    <source>
        <dbReference type="EMBL" id="NDW44472.1"/>
    </source>
</evidence>
<dbReference type="EMBL" id="JAAGOX010000009">
    <property type="protein sequence ID" value="NDW44472.1"/>
    <property type="molecule type" value="Genomic_DNA"/>
</dbReference>
<dbReference type="RefSeq" id="WP_164128453.1">
    <property type="nucleotide sequence ID" value="NZ_JAAGOX010000009.1"/>
</dbReference>